<dbReference type="EMBL" id="SUKA01000001">
    <property type="protein sequence ID" value="TJY68720.1"/>
    <property type="molecule type" value="Genomic_DNA"/>
</dbReference>
<dbReference type="InterPro" id="IPR022385">
    <property type="entry name" value="Rhs_assc_core"/>
</dbReference>
<dbReference type="PANTHER" id="PTHR13833">
    <property type="match status" value="1"/>
</dbReference>
<organism evidence="5 6">
    <name type="scientific">Sphingobacterium alkalisoli</name>
    <dbReference type="NCBI Taxonomy" id="1874115"/>
    <lineage>
        <taxon>Bacteria</taxon>
        <taxon>Pseudomonadati</taxon>
        <taxon>Bacteroidota</taxon>
        <taxon>Sphingobacteriia</taxon>
        <taxon>Sphingobacteriales</taxon>
        <taxon>Sphingobacteriaceae</taxon>
        <taxon>Sphingobacterium</taxon>
    </lineage>
</organism>
<dbReference type="OrthoDB" id="1191296at2"/>
<protein>
    <recommendedName>
        <fullName evidence="4">DUF6443 domain-containing protein</fullName>
    </recommendedName>
</protein>
<dbReference type="Proteomes" id="UP000309872">
    <property type="component" value="Unassembled WGS sequence"/>
</dbReference>
<dbReference type="InterPro" id="IPR001258">
    <property type="entry name" value="NHL_repeat"/>
</dbReference>
<dbReference type="Gene3D" id="2.180.10.10">
    <property type="entry name" value="RHS repeat-associated core"/>
    <property type="match status" value="1"/>
</dbReference>
<keyword evidence="6" id="KW-1185">Reference proteome</keyword>
<dbReference type="Gene3D" id="2.120.10.30">
    <property type="entry name" value="TolB, C-terminal domain"/>
    <property type="match status" value="2"/>
</dbReference>
<dbReference type="PANTHER" id="PTHR13833:SF71">
    <property type="entry name" value="NHL DOMAIN-CONTAINING PROTEIN"/>
    <property type="match status" value="1"/>
</dbReference>
<sequence length="1524" mass="166189">MKISSIQKYCYLFLLVLGQSISALAQTDTLNAHIHSGAGSLDISASTAQSVPQGGMVQPLSTGAPVISYGAARTFGVNEEIDWSPTNSGDAATFSVTVEQTLLSGYYNPLNTVSGADGTLYIANTGYHSILKRTSAGVQTVFAGGNSTSYGYVNGTGTAARFRHPSFVAVDASGNIFVSDQQNHRIRKITPSGVVTVFAGSGSIGSANGTGTAASFQYPMGLAFDGAGNLYVADAYNHRIRKITPAGVVSTYAGSGTAGLQNGALLTARFNYPMGLSFDSNGDLYVADRTNHAVRRISSGQVTTIAGNGTAGNIDGQGSTARINNANNLVVDNGSIYLVDMMNNSLRYISPSGYVTTISTGGQFTNPFGISRTPDGKYHITENTSNRIKKVNIQAAYSISPALPSGLTFDHSTGKISGKLSAATASQSYTVTARNTSGTTTVTLTFSVGGSANNFVVTSGKNYILESVARSPYQNVAELQNKPVQDVNRIIQYLDAFGKPVQIVQWQASPQKSDVVQYLEYDAFGRQSFKYLPYAENFKNDGSFSTSAKQSQINYYKSTGWDDYAAKTDSAYARSIYAKSPLNEVIEAGSFGKNWQPSTGHSVKTVNYDKYQSTDVRLWTVNGSGATGNADYQANKLSKTVVYDENNVSKSKDGSVEEYKDFEGKVILKRSWVGNTALNTYYVYDTFGDLRYVIPPAVKTLTFTEAKTDTAFTKYVYAYKYDKRRRVTHQKVPGQGWKYIVYNDNDLPVLTQDSVQRGGGKWSYTKYDVFGREVSSGIYTNASLTNQTLAQNAVNAITSLYESRTGPSYSNGAFPSSATQELRVNYYDNYSFDGSGDSNLSPSGVTESLKTKSLLVGTKVSREDGTSPLLTIFYYDDKGRLIQSAAQNHLGGIDYVTNTYNFSGEVLTSVRSHKASLTGEVTLITTTNDYDHVGRVVQIKKRINTEPEIIQQSLAYNGIGQLRSKKLHSENGGTDFITEVAYRYNERGWIKQISSPYFSQTVNYDSPTGGSIAQFNGNISEQHWNFGTADPAKKMQYEYDLLSRLKKANSTGVDLKEEVSYDVMGNIKQLTRDNLSAINYVYEGNMLSSVSGGGISGTYLYDGNGNATKDRTGLVYTYNNLNLPKTAVKSGTSVAYVYSSSGQKLRKTSTVNGVTLQRDYIDGIEYNKIGSNPSRIELILTEDGYIQKGEDDFVYYYNLTDYQGNVRATIQPISATSSNLIQKDNYYAFGKRKSAGLTGGINKYLYNGKEIQEELGGQYDYGARFYDAEIGRWNVVDPMAEQGRRWSPYTYAFNNPVRFIDPDGMWPNDPPLTAQGFGNALFTDILSLKHSGYNLLARLFGKEATFVDNGNGYYTTDFVETSGEFWNEAVKYGLDVLNIASLGRGGGATGGLLAKTPGKIILTNQAKTAVDAAREVTKYEVSTVDDLLRRSKVGDNLDIHHVAQKHPADQLIEGYDPKTAPGIALSSKEHKAIPTVKGDPTRSARSQLAKDIYDLRNHTNAPISSLQQLIQLNKEIYPIPFIKP</sequence>
<dbReference type="GO" id="GO:0016020">
    <property type="term" value="C:membrane"/>
    <property type="evidence" value="ECO:0007669"/>
    <property type="project" value="InterPro"/>
</dbReference>
<feature type="domain" description="DUF6443" evidence="4">
    <location>
        <begin position="470"/>
        <end position="605"/>
    </location>
</feature>
<dbReference type="Pfam" id="PF20041">
    <property type="entry name" value="DUF6443"/>
    <property type="match status" value="1"/>
</dbReference>
<keyword evidence="1" id="KW-0677">Repeat</keyword>
<evidence type="ECO:0000256" key="1">
    <source>
        <dbReference type="ARBA" id="ARBA00022737"/>
    </source>
</evidence>
<dbReference type="InterPro" id="IPR015919">
    <property type="entry name" value="Cadherin-like_sf"/>
</dbReference>
<dbReference type="Pfam" id="PF05345">
    <property type="entry name" value="He_PIG"/>
    <property type="match status" value="1"/>
</dbReference>
<dbReference type="InterPro" id="IPR045619">
    <property type="entry name" value="DUF6443"/>
</dbReference>
<feature type="chain" id="PRO_5020196324" description="DUF6443 domain-containing protein" evidence="3">
    <location>
        <begin position="26"/>
        <end position="1524"/>
    </location>
</feature>
<dbReference type="Gene3D" id="2.60.40.10">
    <property type="entry name" value="Immunoglobulins"/>
    <property type="match status" value="1"/>
</dbReference>
<dbReference type="RefSeq" id="WP_136819688.1">
    <property type="nucleotide sequence ID" value="NZ_BMJX01000001.1"/>
</dbReference>
<gene>
    <name evidence="5" type="ORF">FAZ19_05560</name>
</gene>
<evidence type="ECO:0000256" key="3">
    <source>
        <dbReference type="SAM" id="SignalP"/>
    </source>
</evidence>
<feature type="repeat" description="NHL" evidence="2">
    <location>
        <begin position="216"/>
        <end position="246"/>
    </location>
</feature>
<dbReference type="SUPFAM" id="SSF63829">
    <property type="entry name" value="Calcium-dependent phosphotriesterase"/>
    <property type="match status" value="1"/>
</dbReference>
<feature type="signal peptide" evidence="3">
    <location>
        <begin position="1"/>
        <end position="25"/>
    </location>
</feature>
<dbReference type="PROSITE" id="PS51125">
    <property type="entry name" value="NHL"/>
    <property type="match status" value="2"/>
</dbReference>
<dbReference type="GO" id="GO:0005509">
    <property type="term" value="F:calcium ion binding"/>
    <property type="evidence" value="ECO:0007669"/>
    <property type="project" value="InterPro"/>
</dbReference>
<proteinExistence type="predicted"/>
<dbReference type="NCBIfam" id="TIGR03696">
    <property type="entry name" value="Rhs_assc_core"/>
    <property type="match status" value="1"/>
</dbReference>
<accession>A0A4U0HA17</accession>
<dbReference type="SUPFAM" id="SSF49313">
    <property type="entry name" value="Cadherin-like"/>
    <property type="match status" value="1"/>
</dbReference>
<dbReference type="InterPro" id="IPR013783">
    <property type="entry name" value="Ig-like_fold"/>
</dbReference>
<dbReference type="InterPro" id="IPR011042">
    <property type="entry name" value="6-blade_b-propeller_TolB-like"/>
</dbReference>
<evidence type="ECO:0000313" key="6">
    <source>
        <dbReference type="Proteomes" id="UP000309872"/>
    </source>
</evidence>
<keyword evidence="3" id="KW-0732">Signal</keyword>
<evidence type="ECO:0000313" key="5">
    <source>
        <dbReference type="EMBL" id="TJY68720.1"/>
    </source>
</evidence>
<evidence type="ECO:0000256" key="2">
    <source>
        <dbReference type="PROSITE-ProRule" id="PRU00504"/>
    </source>
</evidence>
<dbReference type="CDD" id="cd14953">
    <property type="entry name" value="NHL_like_1"/>
    <property type="match status" value="1"/>
</dbReference>
<comment type="caution">
    <text evidence="5">The sequence shown here is derived from an EMBL/GenBank/DDBJ whole genome shotgun (WGS) entry which is preliminary data.</text>
</comment>
<name>A0A4U0HA17_9SPHI</name>
<reference evidence="5 6" key="1">
    <citation type="submission" date="2019-04" db="EMBL/GenBank/DDBJ databases">
        <title>Sphingobacterium olei sp. nov., isolated from oil-contaminated soil.</title>
        <authorList>
            <person name="Liu B."/>
        </authorList>
    </citation>
    <scope>NUCLEOTIDE SEQUENCE [LARGE SCALE GENOMIC DNA]</scope>
    <source>
        <strain evidence="5 6">Y3L14</strain>
    </source>
</reference>
<dbReference type="Pfam" id="PF01436">
    <property type="entry name" value="NHL"/>
    <property type="match status" value="3"/>
</dbReference>
<feature type="repeat" description="NHL" evidence="2">
    <location>
        <begin position="162"/>
        <end position="192"/>
    </location>
</feature>
<evidence type="ECO:0000259" key="4">
    <source>
        <dbReference type="Pfam" id="PF20041"/>
    </source>
</evidence>